<dbReference type="SUPFAM" id="SSF51621">
    <property type="entry name" value="Phosphoenolpyruvate/pyruvate domain"/>
    <property type="match status" value="1"/>
</dbReference>
<dbReference type="PANTHER" id="PTHR43793">
    <property type="entry name" value="FAD SYNTHASE"/>
    <property type="match status" value="1"/>
</dbReference>
<dbReference type="Pfam" id="PF01467">
    <property type="entry name" value="CTP_transf_like"/>
    <property type="match status" value="1"/>
</dbReference>
<dbReference type="GO" id="GO:0016829">
    <property type="term" value="F:lyase activity"/>
    <property type="evidence" value="ECO:0007669"/>
    <property type="project" value="UniProtKB-KW"/>
</dbReference>
<dbReference type="CDD" id="cd00377">
    <property type="entry name" value="ICL_PEPM"/>
    <property type="match status" value="1"/>
</dbReference>
<proteinExistence type="predicted"/>
<dbReference type="SUPFAM" id="SSF52374">
    <property type="entry name" value="Nucleotidylyl transferase"/>
    <property type="match status" value="1"/>
</dbReference>
<dbReference type="CDD" id="cd02170">
    <property type="entry name" value="cytidylyltransferase"/>
    <property type="match status" value="1"/>
</dbReference>
<feature type="domain" description="Cytidyltransferase-like" evidence="3">
    <location>
        <begin position="15"/>
        <end position="134"/>
    </location>
</feature>
<dbReference type="InterPro" id="IPR040442">
    <property type="entry name" value="Pyrv_kinase-like_dom_sf"/>
</dbReference>
<dbReference type="AlphaFoldDB" id="A0A8J7UWQ7"/>
<keyword evidence="1" id="KW-0808">Transferase</keyword>
<evidence type="ECO:0000256" key="2">
    <source>
        <dbReference type="ARBA" id="ARBA00022695"/>
    </source>
</evidence>
<accession>A0A8J7UWQ7</accession>
<dbReference type="Gene3D" id="3.40.50.620">
    <property type="entry name" value="HUPs"/>
    <property type="match status" value="1"/>
</dbReference>
<dbReference type="InterPro" id="IPR015813">
    <property type="entry name" value="Pyrv/PenolPyrv_kinase-like_dom"/>
</dbReference>
<reference evidence="4" key="1">
    <citation type="submission" date="2021-02" db="EMBL/GenBank/DDBJ databases">
        <title>Natronogracilivirga saccharolytica gen. nov. sp. nov. a new anaerobic, haloalkiliphilic carbohydrate-fermenting bacterium from soda lake and proposing of Cyclonatronumiaceae fam. nov. in the phylum Balneolaeota.</title>
        <authorList>
            <person name="Zhilina T.N."/>
            <person name="Sorokin D.Y."/>
            <person name="Zavarzina D.G."/>
            <person name="Toshchakov S.V."/>
            <person name="Kublanov I.V."/>
        </authorList>
    </citation>
    <scope>NUCLEOTIDE SEQUENCE</scope>
    <source>
        <strain evidence="4">Z-1702</strain>
    </source>
</reference>
<dbReference type="Pfam" id="PF13714">
    <property type="entry name" value="PEP_mutase"/>
    <property type="match status" value="1"/>
</dbReference>
<evidence type="ECO:0000256" key="1">
    <source>
        <dbReference type="ARBA" id="ARBA00022679"/>
    </source>
</evidence>
<evidence type="ECO:0000313" key="5">
    <source>
        <dbReference type="Proteomes" id="UP000673975"/>
    </source>
</evidence>
<comment type="caution">
    <text evidence="4">The sequence shown here is derived from an EMBL/GenBank/DDBJ whole genome shotgun (WGS) entry which is preliminary data.</text>
</comment>
<dbReference type="GO" id="GO:0016779">
    <property type="term" value="F:nucleotidyltransferase activity"/>
    <property type="evidence" value="ECO:0007669"/>
    <property type="project" value="UniProtKB-KW"/>
</dbReference>
<protein>
    <submittedName>
        <fullName evidence="4">Isocitrate lyase/phosphoenolpyruvate mutase family protein</fullName>
    </submittedName>
</protein>
<dbReference type="Proteomes" id="UP000673975">
    <property type="component" value="Unassembled WGS sequence"/>
</dbReference>
<dbReference type="EMBL" id="JAFIDN010000018">
    <property type="protein sequence ID" value="MBP3193936.1"/>
    <property type="molecule type" value="Genomic_DNA"/>
</dbReference>
<dbReference type="NCBIfam" id="TIGR00125">
    <property type="entry name" value="cyt_tran_rel"/>
    <property type="match status" value="1"/>
</dbReference>
<dbReference type="RefSeq" id="WP_210513396.1">
    <property type="nucleotide sequence ID" value="NZ_JAFIDN010000018.1"/>
</dbReference>
<dbReference type="Gene3D" id="3.20.20.60">
    <property type="entry name" value="Phosphoenolpyruvate-binding domains"/>
    <property type="match status" value="1"/>
</dbReference>
<dbReference type="InterPro" id="IPR039556">
    <property type="entry name" value="ICL/PEPM"/>
</dbReference>
<name>A0A8J7UWQ7_9BACT</name>
<dbReference type="InterPro" id="IPR004821">
    <property type="entry name" value="Cyt_trans-like"/>
</dbReference>
<dbReference type="PANTHER" id="PTHR43793:SF1">
    <property type="entry name" value="FAD SYNTHASE"/>
    <property type="match status" value="1"/>
</dbReference>
<keyword evidence="5" id="KW-1185">Reference proteome</keyword>
<evidence type="ECO:0000259" key="3">
    <source>
        <dbReference type="Pfam" id="PF01467"/>
    </source>
</evidence>
<keyword evidence="2" id="KW-0548">Nucleotidyltransferase</keyword>
<sequence>MNKEVKEVYVCMVADMLHAGHLNIINEASKLGSVTLGLLTDEAVATYKRVPHQSYEQRKVVLENLKGVDRVVIQHELDYRPNLRKYKPDYVVHGDDWKEGPLKKTREQIIDALKEWGGELVEVPYTKGISSTQLNNVIEEIGVTPEMRLNRFQRLLSSKKMVRIIETHNALSGLIGQHVHVSENGARKQFDAMWISSKTDAMLNGLSDDETRDISSRIASINELLDVTTKPVVFEGNAAWPPGQLKFAVRSLERLGVSALVIRDGQERQSYSGQDDNLDRDQLSAGTFCSIITSAKSTRITDKFMIIARIDSLRFGKGVKDAVDRAKAYINAGADAIMIQSDDDDADQILKFCKAYKALERRVTLIAAPTGCDTVYEKELSEAGVNIVLYDNQLLRSALPAMMETARKILTHERSFEARERMMTVRDFNHLIPEIRKK</sequence>
<gene>
    <name evidence="4" type="ORF">NATSA_14760</name>
</gene>
<keyword evidence="4" id="KW-0456">Lyase</keyword>
<organism evidence="4 5">
    <name type="scientific">Natronogracilivirga saccharolytica</name>
    <dbReference type="NCBI Taxonomy" id="2812953"/>
    <lineage>
        <taxon>Bacteria</taxon>
        <taxon>Pseudomonadati</taxon>
        <taxon>Balneolota</taxon>
        <taxon>Balneolia</taxon>
        <taxon>Balneolales</taxon>
        <taxon>Cyclonatronaceae</taxon>
        <taxon>Natronogracilivirga</taxon>
    </lineage>
</organism>
<dbReference type="InterPro" id="IPR014729">
    <property type="entry name" value="Rossmann-like_a/b/a_fold"/>
</dbReference>
<evidence type="ECO:0000313" key="4">
    <source>
        <dbReference type="EMBL" id="MBP3193936.1"/>
    </source>
</evidence>
<dbReference type="InterPro" id="IPR050385">
    <property type="entry name" value="Archaeal_FAD_synthase"/>
</dbReference>